<keyword evidence="2" id="KW-1185">Reference proteome</keyword>
<proteinExistence type="predicted"/>
<accession>A0A8J5JI34</accession>
<organism evidence="1 2">
    <name type="scientific">Homarus americanus</name>
    <name type="common">American lobster</name>
    <dbReference type="NCBI Taxonomy" id="6706"/>
    <lineage>
        <taxon>Eukaryota</taxon>
        <taxon>Metazoa</taxon>
        <taxon>Ecdysozoa</taxon>
        <taxon>Arthropoda</taxon>
        <taxon>Crustacea</taxon>
        <taxon>Multicrustacea</taxon>
        <taxon>Malacostraca</taxon>
        <taxon>Eumalacostraca</taxon>
        <taxon>Eucarida</taxon>
        <taxon>Decapoda</taxon>
        <taxon>Pleocyemata</taxon>
        <taxon>Astacidea</taxon>
        <taxon>Nephropoidea</taxon>
        <taxon>Nephropidae</taxon>
        <taxon>Homarus</taxon>
    </lineage>
</organism>
<protein>
    <submittedName>
        <fullName evidence="1">General transcription factor II-I repeat domain-containing protein 2-like 1</fullName>
    </submittedName>
</protein>
<dbReference type="EMBL" id="JAHLQT010039062">
    <property type="protein sequence ID" value="KAG7156483.1"/>
    <property type="molecule type" value="Genomic_DNA"/>
</dbReference>
<reference evidence="1" key="1">
    <citation type="journal article" date="2021" name="Sci. Adv.">
        <title>The American lobster genome reveals insights on longevity, neural, and immune adaptations.</title>
        <authorList>
            <person name="Polinski J.M."/>
            <person name="Zimin A.V."/>
            <person name="Clark K.F."/>
            <person name="Kohn A.B."/>
            <person name="Sadowski N."/>
            <person name="Timp W."/>
            <person name="Ptitsyn A."/>
            <person name="Khanna P."/>
            <person name="Romanova D.Y."/>
            <person name="Williams P."/>
            <person name="Greenwood S.J."/>
            <person name="Moroz L.L."/>
            <person name="Walt D.R."/>
            <person name="Bodnar A.G."/>
        </authorList>
    </citation>
    <scope>NUCLEOTIDE SEQUENCE</scope>
    <source>
        <strain evidence="1">GMGI-L3</strain>
    </source>
</reference>
<dbReference type="PANTHER" id="PTHR45913">
    <property type="entry name" value="EPM2A-INTERACTING PROTEIN 1"/>
    <property type="match status" value="1"/>
</dbReference>
<sequence length="163" mass="18992">MAEDLSEQLNKDIHECVFFSLQFDESTDVVDTSQLCIFMRIVFKDMSTKEELLKIIPSKGKTRDEDLFQTFSDFVNSTQLPVKMAYLKILMGHLHWLAESDAMPLLEVSNKIKAFRGKTEIWRMRVLNGIADMFPQLTEFWDTNKLSVELVRNPIRCHLTSLK</sequence>
<gene>
    <name evidence="1" type="ORF">Hamer_G006444</name>
</gene>
<dbReference type="Proteomes" id="UP000747542">
    <property type="component" value="Unassembled WGS sequence"/>
</dbReference>
<evidence type="ECO:0000313" key="2">
    <source>
        <dbReference type="Proteomes" id="UP000747542"/>
    </source>
</evidence>
<name>A0A8J5JI34_HOMAM</name>
<comment type="caution">
    <text evidence="1">The sequence shown here is derived from an EMBL/GenBank/DDBJ whole genome shotgun (WGS) entry which is preliminary data.</text>
</comment>
<dbReference type="AlphaFoldDB" id="A0A8J5JI34"/>
<evidence type="ECO:0000313" key="1">
    <source>
        <dbReference type="EMBL" id="KAG7156483.1"/>
    </source>
</evidence>
<dbReference type="PANTHER" id="PTHR45913:SF21">
    <property type="entry name" value="DUF4371 DOMAIN-CONTAINING PROTEIN"/>
    <property type="match status" value="1"/>
</dbReference>